<dbReference type="InterPro" id="IPR011030">
    <property type="entry name" value="Lipovitellin_superhlx_dom"/>
</dbReference>
<dbReference type="Proteomes" id="UP001209878">
    <property type="component" value="Unassembled WGS sequence"/>
</dbReference>
<proteinExistence type="predicted"/>
<dbReference type="InterPro" id="IPR001747">
    <property type="entry name" value="Vitellogenin_N"/>
</dbReference>
<keyword evidence="1" id="KW-0812">Transmembrane</keyword>
<dbReference type="EMBL" id="JAODUO010001549">
    <property type="protein sequence ID" value="KAK2161989.1"/>
    <property type="molecule type" value="Genomic_DNA"/>
</dbReference>
<accession>A0AAD9JZ85</accession>
<gene>
    <name evidence="3" type="ORF">NP493_1549g00009</name>
</gene>
<dbReference type="Pfam" id="PF01347">
    <property type="entry name" value="Vitellogenin_N"/>
    <property type="match status" value="1"/>
</dbReference>
<dbReference type="SUPFAM" id="SSF48431">
    <property type="entry name" value="Lipovitellin-phosvitin complex, superhelical domain"/>
    <property type="match status" value="1"/>
</dbReference>
<evidence type="ECO:0000256" key="1">
    <source>
        <dbReference type="SAM" id="Phobius"/>
    </source>
</evidence>
<comment type="caution">
    <text evidence="3">The sequence shown here is derived from an EMBL/GenBank/DDBJ whole genome shotgun (WGS) entry which is preliminary data.</text>
</comment>
<reference evidence="3" key="1">
    <citation type="journal article" date="2023" name="Mol. Biol. Evol.">
        <title>Third-Generation Sequencing Reveals the Adaptive Role of the Epigenome in Three Deep-Sea Polychaetes.</title>
        <authorList>
            <person name="Perez M."/>
            <person name="Aroh O."/>
            <person name="Sun Y."/>
            <person name="Lan Y."/>
            <person name="Juniper S.K."/>
            <person name="Young C.R."/>
            <person name="Angers B."/>
            <person name="Qian P.Y."/>
        </authorList>
    </citation>
    <scope>NUCLEOTIDE SEQUENCE</scope>
    <source>
        <strain evidence="3">R07B-5</strain>
    </source>
</reference>
<dbReference type="Gene3D" id="1.25.10.20">
    <property type="entry name" value="Vitellinogen, superhelical"/>
    <property type="match status" value="1"/>
</dbReference>
<name>A0AAD9JZ85_RIDPI</name>
<organism evidence="3 4">
    <name type="scientific">Ridgeia piscesae</name>
    <name type="common">Tubeworm</name>
    <dbReference type="NCBI Taxonomy" id="27915"/>
    <lineage>
        <taxon>Eukaryota</taxon>
        <taxon>Metazoa</taxon>
        <taxon>Spiralia</taxon>
        <taxon>Lophotrochozoa</taxon>
        <taxon>Annelida</taxon>
        <taxon>Polychaeta</taxon>
        <taxon>Sedentaria</taxon>
        <taxon>Canalipalpata</taxon>
        <taxon>Sabellida</taxon>
        <taxon>Siboglinidae</taxon>
        <taxon>Ridgeia</taxon>
    </lineage>
</organism>
<keyword evidence="1" id="KW-1133">Transmembrane helix</keyword>
<evidence type="ECO:0000313" key="3">
    <source>
        <dbReference type="EMBL" id="KAK2161989.1"/>
    </source>
</evidence>
<dbReference type="GO" id="GO:0005319">
    <property type="term" value="F:lipid transporter activity"/>
    <property type="evidence" value="ECO:0007669"/>
    <property type="project" value="InterPro"/>
</dbReference>
<evidence type="ECO:0000313" key="4">
    <source>
        <dbReference type="Proteomes" id="UP001209878"/>
    </source>
</evidence>
<feature type="transmembrane region" description="Helical" evidence="1">
    <location>
        <begin position="6"/>
        <end position="23"/>
    </location>
</feature>
<feature type="domain" description="Vitellogenin" evidence="2">
    <location>
        <begin position="258"/>
        <end position="470"/>
    </location>
</feature>
<protein>
    <recommendedName>
        <fullName evidence="2">Vitellogenin domain-containing protein</fullName>
    </recommendedName>
</protein>
<dbReference type="AlphaFoldDB" id="A0AAD9JZ85"/>
<evidence type="ECO:0000259" key="2">
    <source>
        <dbReference type="Pfam" id="PF01347"/>
    </source>
</evidence>
<keyword evidence="1" id="KW-0472">Membrane</keyword>
<sequence>MTDTLIWRFCLYMFMSFSLIVVVRPQVQPVVWFQPDTEYTYKYEGYTHIKDVALIKVSAQSQLCRLQVRSFDVRVNQRGADENPASLSLKKNMLGTFSSKLVVSDSSKAALSRWAYRVNETGHEGIHSAVYHANPSDEEIVFTKIKLTKAIENADQDHTKVCGLHQRDTCGIKYVSEYGLPKMGGTSTSVLLFVRADPVVNTLNKSADDLQSNMEIGTLKVEPVTNVNSYCECKDRNTPHVTVQCILPIDIHTGLPCFRHIVTMLRLLSREDINKMTVTYLRKDRSEVARQTMIDALGGAHTSDCYSAMMQHVFHAKHPEAELLMRALFQLVDLSAPTPEVVFSTLEHVVFNRTCIFEDEEVTQQVNDRATLVLATVAKKVQHSRSEWASNPYHHRQLRSTMTEKEESNYLNWKTLHIHALGNAARDSSLGYLESYLNDSTINIALRSSAVDAIAKYKHKYVRNKMTDIYL</sequence>
<keyword evidence="4" id="KW-1185">Reference proteome</keyword>